<name>A0A2N5N8X3_9BACL</name>
<dbReference type="Proteomes" id="UP000234789">
    <property type="component" value="Unassembled WGS sequence"/>
</dbReference>
<organism evidence="1 2">
    <name type="scientific">Paenibacillus pasadenensis</name>
    <dbReference type="NCBI Taxonomy" id="217090"/>
    <lineage>
        <taxon>Bacteria</taxon>
        <taxon>Bacillati</taxon>
        <taxon>Bacillota</taxon>
        <taxon>Bacilli</taxon>
        <taxon>Bacillales</taxon>
        <taxon>Paenibacillaceae</taxon>
        <taxon>Paenibacillus</taxon>
    </lineage>
</organism>
<proteinExistence type="predicted"/>
<protein>
    <submittedName>
        <fullName evidence="1">Uncharacterized protein</fullName>
    </submittedName>
</protein>
<accession>A0A2N5N8X3</accession>
<comment type="caution">
    <text evidence="1">The sequence shown here is derived from an EMBL/GenBank/DDBJ whole genome shotgun (WGS) entry which is preliminary data.</text>
</comment>
<keyword evidence="2" id="KW-1185">Reference proteome</keyword>
<gene>
    <name evidence="1" type="ORF">B8V81_1007</name>
</gene>
<sequence>MNDDETAEWFDEIKERLEAVVSKTAGIGWGIHDNLAELYAQLRWI</sequence>
<dbReference type="EMBL" id="NFEZ01000003">
    <property type="protein sequence ID" value="PLT46783.1"/>
    <property type="molecule type" value="Genomic_DNA"/>
</dbReference>
<dbReference type="AlphaFoldDB" id="A0A2N5N8X3"/>
<reference evidence="1 2" key="1">
    <citation type="submission" date="2017-05" db="EMBL/GenBank/DDBJ databases">
        <title>Functional genome analysis of Paenibacillus pasadenensis strain R16: insights on endophytic life style and antifungal activity.</title>
        <authorList>
            <person name="Passera A."/>
            <person name="Marcolungo L."/>
            <person name="Casati P."/>
            <person name="Brasca M."/>
            <person name="Quaglino F."/>
            <person name="Delledonne M."/>
        </authorList>
    </citation>
    <scope>NUCLEOTIDE SEQUENCE [LARGE SCALE GENOMIC DNA]</scope>
    <source>
        <strain evidence="1 2">R16</strain>
    </source>
</reference>
<evidence type="ECO:0000313" key="1">
    <source>
        <dbReference type="EMBL" id="PLT46783.1"/>
    </source>
</evidence>
<evidence type="ECO:0000313" key="2">
    <source>
        <dbReference type="Proteomes" id="UP000234789"/>
    </source>
</evidence>